<proteinExistence type="predicted"/>
<sequence length="96" mass="10543">MEAESSEMGQVDTEEVDLGSQEAVIDWIAKKNPNYKGNAKQVPIDLPSCCQEILQSGFQNIVVEELEPPIVDLNELVQADSNSCTSPSNLSELEVY</sequence>
<protein>
    <submittedName>
        <fullName evidence="1">Uncharacterized protein</fullName>
    </submittedName>
</protein>
<name>A0A164GFC3_9CRUS</name>
<evidence type="ECO:0000313" key="2">
    <source>
        <dbReference type="Proteomes" id="UP000076858"/>
    </source>
</evidence>
<reference evidence="1 2" key="1">
    <citation type="submission" date="2016-03" db="EMBL/GenBank/DDBJ databases">
        <title>EvidentialGene: Evidence-directed Construction of Genes on Genomes.</title>
        <authorList>
            <person name="Gilbert D.G."/>
            <person name="Choi J.-H."/>
            <person name="Mockaitis K."/>
            <person name="Colbourne J."/>
            <person name="Pfrender M."/>
        </authorList>
    </citation>
    <scope>NUCLEOTIDE SEQUENCE [LARGE SCALE GENOMIC DNA]</scope>
    <source>
        <strain evidence="1 2">Xinb3</strain>
        <tissue evidence="1">Complete organism</tissue>
    </source>
</reference>
<evidence type="ECO:0000313" key="1">
    <source>
        <dbReference type="EMBL" id="KZR98896.1"/>
    </source>
</evidence>
<dbReference type="EMBL" id="LRGB01015419">
    <property type="protein sequence ID" value="KZR98896.1"/>
    <property type="molecule type" value="Genomic_DNA"/>
</dbReference>
<organism evidence="1 2">
    <name type="scientific">Daphnia magna</name>
    <dbReference type="NCBI Taxonomy" id="35525"/>
    <lineage>
        <taxon>Eukaryota</taxon>
        <taxon>Metazoa</taxon>
        <taxon>Ecdysozoa</taxon>
        <taxon>Arthropoda</taxon>
        <taxon>Crustacea</taxon>
        <taxon>Branchiopoda</taxon>
        <taxon>Diplostraca</taxon>
        <taxon>Cladocera</taxon>
        <taxon>Anomopoda</taxon>
        <taxon>Daphniidae</taxon>
        <taxon>Daphnia</taxon>
    </lineage>
</organism>
<gene>
    <name evidence="1" type="ORF">APZ42_005471</name>
</gene>
<comment type="caution">
    <text evidence="1">The sequence shown here is derived from an EMBL/GenBank/DDBJ whole genome shotgun (WGS) entry which is preliminary data.</text>
</comment>
<dbReference type="Proteomes" id="UP000076858">
    <property type="component" value="Unassembled WGS sequence"/>
</dbReference>
<accession>A0A164GFC3</accession>
<dbReference type="AlphaFoldDB" id="A0A164GFC3"/>
<keyword evidence="2" id="KW-1185">Reference proteome</keyword>